<evidence type="ECO:0000313" key="4">
    <source>
        <dbReference type="Proteomes" id="UP001177023"/>
    </source>
</evidence>
<evidence type="ECO:0000313" key="3">
    <source>
        <dbReference type="EMBL" id="CAJ0584226.1"/>
    </source>
</evidence>
<dbReference type="Gene3D" id="1.10.10.1940">
    <property type="match status" value="1"/>
</dbReference>
<feature type="non-terminal residue" evidence="3">
    <location>
        <position position="1"/>
    </location>
</feature>
<dbReference type="PROSITE" id="PS51670">
    <property type="entry name" value="SHKT"/>
    <property type="match status" value="1"/>
</dbReference>
<sequence length="258" mass="28728">MLVEAPESVTSATICPAKPTFVTLTGFGPAGTNGVCPANQICYSSGGTDQCFTCVDASINCANWNTNGMCTSDYYTAEYKRGYCPKTCGYCTGGVRACRDARSSPLDYTAMVAYRWTAITNLWEQIAPYALEACDGVSILMDLATIWKIKQMKRQSNSKNNAEFKLLLMRRDTTSTSNAEKKLILMLMTNHVIDIIFAIVSNCYYTFIAHPYVVWDFIFSEAEPYFVHCLKSIVIIAFNFDPRRQGSPKTIAVIMVKK</sequence>
<dbReference type="Pfam" id="PF01549">
    <property type="entry name" value="ShK"/>
    <property type="match status" value="1"/>
</dbReference>
<protein>
    <recommendedName>
        <fullName evidence="2">ShKT domain-containing protein</fullName>
    </recommendedName>
</protein>
<comment type="caution">
    <text evidence="1">Lacks conserved residue(s) required for the propagation of feature annotation.</text>
</comment>
<dbReference type="EMBL" id="CATQJA010002688">
    <property type="protein sequence ID" value="CAJ0584226.1"/>
    <property type="molecule type" value="Genomic_DNA"/>
</dbReference>
<gene>
    <name evidence="3" type="ORF">MSPICULIGERA_LOCUS22287</name>
</gene>
<evidence type="ECO:0000259" key="2">
    <source>
        <dbReference type="PROSITE" id="PS51670"/>
    </source>
</evidence>
<evidence type="ECO:0000256" key="1">
    <source>
        <dbReference type="PROSITE-ProRule" id="PRU01005"/>
    </source>
</evidence>
<name>A0AA36GGF5_9BILA</name>
<organism evidence="3 4">
    <name type="scientific">Mesorhabditis spiculigera</name>
    <dbReference type="NCBI Taxonomy" id="96644"/>
    <lineage>
        <taxon>Eukaryota</taxon>
        <taxon>Metazoa</taxon>
        <taxon>Ecdysozoa</taxon>
        <taxon>Nematoda</taxon>
        <taxon>Chromadorea</taxon>
        <taxon>Rhabditida</taxon>
        <taxon>Rhabditina</taxon>
        <taxon>Rhabditomorpha</taxon>
        <taxon>Rhabditoidea</taxon>
        <taxon>Rhabditidae</taxon>
        <taxon>Mesorhabditinae</taxon>
        <taxon>Mesorhabditis</taxon>
    </lineage>
</organism>
<dbReference type="AlphaFoldDB" id="A0AA36GGF5"/>
<reference evidence="3" key="1">
    <citation type="submission" date="2023-06" db="EMBL/GenBank/DDBJ databases">
        <authorList>
            <person name="Delattre M."/>
        </authorList>
    </citation>
    <scope>NUCLEOTIDE SEQUENCE</scope>
    <source>
        <strain evidence="3">AF72</strain>
    </source>
</reference>
<feature type="domain" description="ShKT" evidence="2">
    <location>
        <begin position="54"/>
        <end position="91"/>
    </location>
</feature>
<dbReference type="SMART" id="SM00254">
    <property type="entry name" value="ShKT"/>
    <property type="match status" value="1"/>
</dbReference>
<dbReference type="Proteomes" id="UP001177023">
    <property type="component" value="Unassembled WGS sequence"/>
</dbReference>
<dbReference type="InterPro" id="IPR003582">
    <property type="entry name" value="ShKT_dom"/>
</dbReference>
<keyword evidence="4" id="KW-1185">Reference proteome</keyword>
<accession>A0AA36GGF5</accession>
<comment type="caution">
    <text evidence="3">The sequence shown here is derived from an EMBL/GenBank/DDBJ whole genome shotgun (WGS) entry which is preliminary data.</text>
</comment>
<proteinExistence type="predicted"/>